<dbReference type="InterPro" id="IPR056861">
    <property type="entry name" value="HMCN1-like_VWA"/>
</dbReference>
<evidence type="ECO:0000256" key="2">
    <source>
        <dbReference type="ARBA" id="ARBA00022525"/>
    </source>
</evidence>
<keyword evidence="5" id="KW-0732">Signal</keyword>
<dbReference type="Pfam" id="PF02816">
    <property type="entry name" value="Alpha_kinase"/>
    <property type="match status" value="1"/>
</dbReference>
<dbReference type="InterPro" id="IPR052969">
    <property type="entry name" value="Thr-specific_kinase-like"/>
</dbReference>
<feature type="domain" description="Alpha-type protein kinase" evidence="8">
    <location>
        <begin position="370"/>
        <end position="621"/>
    </location>
</feature>
<reference evidence="9" key="1">
    <citation type="submission" date="2020-11" db="EMBL/GenBank/DDBJ databases">
        <authorList>
            <person name="Tran Van P."/>
        </authorList>
    </citation>
    <scope>NUCLEOTIDE SEQUENCE</scope>
</reference>
<dbReference type="Proteomes" id="UP000677054">
    <property type="component" value="Unassembled WGS sequence"/>
</dbReference>
<dbReference type="Gene3D" id="3.20.200.10">
    <property type="entry name" value="MHCK/EF2 kinase"/>
    <property type="match status" value="1"/>
</dbReference>
<dbReference type="Gene3D" id="3.40.50.410">
    <property type="entry name" value="von Willebrand factor, type A domain"/>
    <property type="match status" value="1"/>
</dbReference>
<dbReference type="EMBL" id="CAJPEV010006456">
    <property type="protein sequence ID" value="CAG0904136.1"/>
    <property type="molecule type" value="Genomic_DNA"/>
</dbReference>
<dbReference type="GO" id="GO:0032991">
    <property type="term" value="C:protein-containing complex"/>
    <property type="evidence" value="ECO:0007669"/>
    <property type="project" value="UniProtKB-ARBA"/>
</dbReference>
<protein>
    <recommendedName>
        <fullName evidence="8">Alpha-type protein kinase domain-containing protein</fullName>
    </recommendedName>
</protein>
<evidence type="ECO:0000313" key="10">
    <source>
        <dbReference type="Proteomes" id="UP000677054"/>
    </source>
</evidence>
<evidence type="ECO:0000313" key="9">
    <source>
        <dbReference type="EMBL" id="CAD7253712.1"/>
    </source>
</evidence>
<dbReference type="InterPro" id="IPR036465">
    <property type="entry name" value="vWFA_dom_sf"/>
</dbReference>
<evidence type="ECO:0000256" key="4">
    <source>
        <dbReference type="ARBA" id="ARBA00022679"/>
    </source>
</evidence>
<dbReference type="PROSITE" id="PS51158">
    <property type="entry name" value="ALPHA_KINASE"/>
    <property type="match status" value="1"/>
</dbReference>
<sequence length="645" mass="72596">MERVGLPLLRNVTDVVALREQSCRLVLLGFEAKTTITTQPNQKYEPPALWDQKREELPRIFSLNGTRTKEEQTEMDLKRGSEQKKSDAKGPTRTKDLLDQKTAELRMLKESKTSSLELEKRSSAGAATSTRTRDLLDEKLKELRLMKVAGGAAATSSKTRDGLAKVMREIEVEKDKLTTSQTRAEYQKQQALLQKMKEANARRGDADVAFMLDCTGSMSSYINATKEHIKDIVDEITGRYHCQVRVAFVGYRDHCDERRIETLDFEEDVNVFKIFLQAVTANGGGDTCEDVFGGLEAAINLVFDDLGGSGFSRCSDLADVKNFPFVAIQSISATIDCNWKDMSGALLPKPKFSRYSAITEVSEKSLKSYLIVKSQPDWNKVKTQPVKIAQCEVSDGKKLRLDYKYRSASIKMSQHPFAEGNQRISYFGIEIGNASHFFSSFKSESNASVVLKTFKHIYSDGVGDGRDDFLNIVESQAIANYFAKEFNKVKPREAKSIHFLDVKLVQPEAHDGSPLFYTIEDIFPKYEFKKFNSNFGFVNRVDFTSTLNAFSHWTYDHTQHYLMVVDLQGILHDERYVLTDPAIHCQELRFGSTNLGKVGMVTFFEAHKCNKVCALMGLKSNRHIKDGTPNLDLASVSSAMGKLSI</sequence>
<evidence type="ECO:0000256" key="6">
    <source>
        <dbReference type="ARBA" id="ARBA00022777"/>
    </source>
</evidence>
<feature type="compositionally biased region" description="Basic and acidic residues" evidence="7">
    <location>
        <begin position="67"/>
        <end position="122"/>
    </location>
</feature>
<dbReference type="InterPro" id="IPR011009">
    <property type="entry name" value="Kinase-like_dom_sf"/>
</dbReference>
<dbReference type="EMBL" id="LR905973">
    <property type="protein sequence ID" value="CAD7253712.1"/>
    <property type="molecule type" value="Genomic_DNA"/>
</dbReference>
<dbReference type="CDD" id="cd00198">
    <property type="entry name" value="vWFA"/>
    <property type="match status" value="1"/>
</dbReference>
<dbReference type="GO" id="GO:0005524">
    <property type="term" value="F:ATP binding"/>
    <property type="evidence" value="ECO:0007669"/>
    <property type="project" value="InterPro"/>
</dbReference>
<keyword evidence="2" id="KW-0964">Secreted</keyword>
<feature type="region of interest" description="Disordered" evidence="7">
    <location>
        <begin position="60"/>
        <end position="133"/>
    </location>
</feature>
<dbReference type="SUPFAM" id="SSF56112">
    <property type="entry name" value="Protein kinase-like (PK-like)"/>
    <property type="match status" value="1"/>
</dbReference>
<evidence type="ECO:0000256" key="1">
    <source>
        <dbReference type="ARBA" id="ARBA00004613"/>
    </source>
</evidence>
<dbReference type="Gene3D" id="3.30.200.20">
    <property type="entry name" value="Phosphorylase Kinase, domain 1"/>
    <property type="match status" value="1"/>
</dbReference>
<dbReference type="PANTHER" id="PTHR47763">
    <property type="entry name" value="ALPHA-PROTEIN KINASE VWKA"/>
    <property type="match status" value="1"/>
</dbReference>
<dbReference type="SUPFAM" id="SSF53300">
    <property type="entry name" value="vWA-like"/>
    <property type="match status" value="1"/>
</dbReference>
<evidence type="ECO:0000256" key="5">
    <source>
        <dbReference type="ARBA" id="ARBA00022729"/>
    </source>
</evidence>
<gene>
    <name evidence="9" type="ORF">DSTB1V02_LOCUS13459</name>
</gene>
<dbReference type="Pfam" id="PF25106">
    <property type="entry name" value="VWA_4"/>
    <property type="match status" value="1"/>
</dbReference>
<dbReference type="AlphaFoldDB" id="A0A7R9AGX5"/>
<proteinExistence type="predicted"/>
<dbReference type="OrthoDB" id="6337958at2759"/>
<dbReference type="SMART" id="SM00811">
    <property type="entry name" value="Alpha_kinase"/>
    <property type="match status" value="1"/>
</dbReference>
<evidence type="ECO:0000256" key="3">
    <source>
        <dbReference type="ARBA" id="ARBA00022527"/>
    </source>
</evidence>
<organism evidence="9">
    <name type="scientific">Darwinula stevensoni</name>
    <dbReference type="NCBI Taxonomy" id="69355"/>
    <lineage>
        <taxon>Eukaryota</taxon>
        <taxon>Metazoa</taxon>
        <taxon>Ecdysozoa</taxon>
        <taxon>Arthropoda</taxon>
        <taxon>Crustacea</taxon>
        <taxon>Oligostraca</taxon>
        <taxon>Ostracoda</taxon>
        <taxon>Podocopa</taxon>
        <taxon>Podocopida</taxon>
        <taxon>Darwinulocopina</taxon>
        <taxon>Darwinuloidea</taxon>
        <taxon>Darwinulidae</taxon>
        <taxon>Darwinula</taxon>
    </lineage>
</organism>
<dbReference type="InterPro" id="IPR004166">
    <property type="entry name" value="a-kinase_dom"/>
</dbReference>
<keyword evidence="6" id="KW-0418">Kinase</keyword>
<keyword evidence="4" id="KW-0808">Transferase</keyword>
<evidence type="ECO:0000259" key="8">
    <source>
        <dbReference type="PROSITE" id="PS51158"/>
    </source>
</evidence>
<keyword evidence="10" id="KW-1185">Reference proteome</keyword>
<dbReference type="PANTHER" id="PTHR47763:SF4">
    <property type="entry name" value="ALPHA-PROTEIN KINASE VWKA"/>
    <property type="match status" value="1"/>
</dbReference>
<keyword evidence="3" id="KW-0723">Serine/threonine-protein kinase</keyword>
<name>A0A7R9AGX5_9CRUS</name>
<comment type="subcellular location">
    <subcellularLocation>
        <location evidence="1">Secreted</location>
    </subcellularLocation>
</comment>
<evidence type="ECO:0000256" key="7">
    <source>
        <dbReference type="SAM" id="MobiDB-lite"/>
    </source>
</evidence>
<dbReference type="GO" id="GO:0004674">
    <property type="term" value="F:protein serine/threonine kinase activity"/>
    <property type="evidence" value="ECO:0007669"/>
    <property type="project" value="UniProtKB-KW"/>
</dbReference>
<accession>A0A7R9AGX5</accession>